<accession>A0A2T0SZJ3</accession>
<sequence length="630" mass="68124">MSARATLRVCLVGAGPRGTSVLERLCANADGRPVEVHVVDPYPPGPGGVWRTHQSDHLLMNTVTSQISLYTDDSVPCEGPVVPGPSLYEWARLVVAGAVECAEPVASQASSLGPDDYPTRAFYGRYLDWVFQRLVATAPGSVAISVHAGTAVAVDDDEDGTQTVTLLDGSRLTGLDAVVLALGHGPLARSREQDENRRFARRHRLAHVEPANPADVDLSAIAPGTVVAVRGVGLNFFDYLALLTVGRGGRFHRVADGLRYEPSGLEPVLHAGSRRGIPYHARGENQKGAHGRHQPFFLTEEVIAGLRARAGSGEPVGFRKAVWPLVDREVRAVYYGILIRAASGDVDSDSFTRSFVDGDPAEDDALLEKYGVPVEQRWDWALVERPQGDRVFGGREEFQAWLLEHLHQDVRQARMGNLSSPLKSALDVLRDLRNEIRLVVDHGGISGTSYRDELEGWYSPLNAFTSIGPPARRVEEMIALVEAGVLHAVGPGIRIRRSTAEGVFLVDSQEVPGDPVRCRALVEARLPDVDVRRSANPLLRYLLTTGRSRPYLVGGYESGGLAVTGRPYRLVDRTGAAHPARFAFGVPTEGVHWVTAAGIRPGVGSVTLEDADAIARAVLTIHSPYRSATA</sequence>
<dbReference type="PANTHER" id="PTHR40254:SF1">
    <property type="entry name" value="BLR0577 PROTEIN"/>
    <property type="match status" value="1"/>
</dbReference>
<gene>
    <name evidence="2" type="ORF">CLV43_108227</name>
</gene>
<evidence type="ECO:0000259" key="1">
    <source>
        <dbReference type="Pfam" id="PF13454"/>
    </source>
</evidence>
<comment type="caution">
    <text evidence="2">The sequence shown here is derived from an EMBL/GenBank/DDBJ whole genome shotgun (WGS) entry which is preliminary data.</text>
</comment>
<organism evidence="2 3">
    <name type="scientific">Umezawaea tangerina</name>
    <dbReference type="NCBI Taxonomy" id="84725"/>
    <lineage>
        <taxon>Bacteria</taxon>
        <taxon>Bacillati</taxon>
        <taxon>Actinomycetota</taxon>
        <taxon>Actinomycetes</taxon>
        <taxon>Pseudonocardiales</taxon>
        <taxon>Pseudonocardiaceae</taxon>
        <taxon>Umezawaea</taxon>
    </lineage>
</organism>
<dbReference type="InterPro" id="IPR052189">
    <property type="entry name" value="L-asp_N-monooxygenase_NS-form"/>
</dbReference>
<dbReference type="RefSeq" id="WP_106190611.1">
    <property type="nucleotide sequence ID" value="NZ_PVTF01000008.1"/>
</dbReference>
<name>A0A2T0SZJ3_9PSEU</name>
<keyword evidence="3" id="KW-1185">Reference proteome</keyword>
<proteinExistence type="predicted"/>
<dbReference type="OrthoDB" id="3653265at2"/>
<dbReference type="Proteomes" id="UP000239494">
    <property type="component" value="Unassembled WGS sequence"/>
</dbReference>
<dbReference type="InterPro" id="IPR036188">
    <property type="entry name" value="FAD/NAD-bd_sf"/>
</dbReference>
<dbReference type="EMBL" id="PVTF01000008">
    <property type="protein sequence ID" value="PRY38827.1"/>
    <property type="molecule type" value="Genomic_DNA"/>
</dbReference>
<dbReference type="AlphaFoldDB" id="A0A2T0SZJ3"/>
<dbReference type="SUPFAM" id="SSF51905">
    <property type="entry name" value="FAD/NAD(P)-binding domain"/>
    <property type="match status" value="1"/>
</dbReference>
<evidence type="ECO:0000313" key="2">
    <source>
        <dbReference type="EMBL" id="PRY38827.1"/>
    </source>
</evidence>
<dbReference type="Pfam" id="PF13454">
    <property type="entry name" value="NAD_binding_9"/>
    <property type="match status" value="1"/>
</dbReference>
<reference evidence="2 3" key="1">
    <citation type="submission" date="2018-03" db="EMBL/GenBank/DDBJ databases">
        <title>Genomic Encyclopedia of Archaeal and Bacterial Type Strains, Phase II (KMG-II): from individual species to whole genera.</title>
        <authorList>
            <person name="Goeker M."/>
        </authorList>
    </citation>
    <scope>NUCLEOTIDE SEQUENCE [LARGE SCALE GENOMIC DNA]</scope>
    <source>
        <strain evidence="2 3">DSM 44720</strain>
    </source>
</reference>
<dbReference type="PANTHER" id="PTHR40254">
    <property type="entry name" value="BLR0577 PROTEIN"/>
    <property type="match status" value="1"/>
</dbReference>
<protein>
    <submittedName>
        <fullName evidence="2">FAD-NAD(P)-binding protein</fullName>
    </submittedName>
</protein>
<feature type="domain" description="FAD-dependent urate hydroxylase HpyO/Asp monooxygenase CreE-like FAD/NAD(P)-binding" evidence="1">
    <location>
        <begin position="11"/>
        <end position="184"/>
    </location>
</feature>
<evidence type="ECO:0000313" key="3">
    <source>
        <dbReference type="Proteomes" id="UP000239494"/>
    </source>
</evidence>
<dbReference type="InterPro" id="IPR038732">
    <property type="entry name" value="HpyO/CreE_NAD-binding"/>
</dbReference>